<feature type="region of interest" description="Disordered" evidence="5">
    <location>
        <begin position="250"/>
        <end position="269"/>
    </location>
</feature>
<evidence type="ECO:0000313" key="8">
    <source>
        <dbReference type="Proteomes" id="UP000770717"/>
    </source>
</evidence>
<feature type="compositionally biased region" description="Basic and acidic residues" evidence="5">
    <location>
        <begin position="537"/>
        <end position="562"/>
    </location>
</feature>
<feature type="region of interest" description="Disordered" evidence="5">
    <location>
        <begin position="400"/>
        <end position="562"/>
    </location>
</feature>
<evidence type="ECO:0000256" key="5">
    <source>
        <dbReference type="SAM" id="MobiDB-lite"/>
    </source>
</evidence>
<feature type="compositionally biased region" description="Polar residues" evidence="5">
    <location>
        <begin position="424"/>
        <end position="435"/>
    </location>
</feature>
<feature type="compositionally biased region" description="Basic and acidic residues" evidence="5">
    <location>
        <begin position="448"/>
        <end position="459"/>
    </location>
</feature>
<dbReference type="InterPro" id="IPR052621">
    <property type="entry name" value="Cell_Prolif/Cornif_Regul"/>
</dbReference>
<dbReference type="PROSITE" id="PS00478">
    <property type="entry name" value="LIM_DOMAIN_1"/>
    <property type="match status" value="1"/>
</dbReference>
<feature type="region of interest" description="Disordered" evidence="5">
    <location>
        <begin position="669"/>
        <end position="740"/>
    </location>
</feature>
<name>A0A8J6K7H4_ELECQ</name>
<feature type="compositionally biased region" description="Polar residues" evidence="5">
    <location>
        <begin position="672"/>
        <end position="681"/>
    </location>
</feature>
<feature type="region of interest" description="Disordered" evidence="5">
    <location>
        <begin position="581"/>
        <end position="625"/>
    </location>
</feature>
<feature type="region of interest" description="Disordered" evidence="5">
    <location>
        <begin position="288"/>
        <end position="367"/>
    </location>
</feature>
<feature type="compositionally biased region" description="Low complexity" evidence="5">
    <location>
        <begin position="81"/>
        <end position="118"/>
    </location>
</feature>
<keyword evidence="2 4" id="KW-0862">Zinc</keyword>
<keyword evidence="1 4" id="KW-0479">Metal-binding</keyword>
<evidence type="ECO:0000313" key="7">
    <source>
        <dbReference type="EMBL" id="KAG9478324.1"/>
    </source>
</evidence>
<keyword evidence="8" id="KW-1185">Reference proteome</keyword>
<evidence type="ECO:0000256" key="3">
    <source>
        <dbReference type="ARBA" id="ARBA00023038"/>
    </source>
</evidence>
<keyword evidence="3 4" id="KW-0440">LIM domain</keyword>
<dbReference type="EMBL" id="WNTK01000009">
    <property type="protein sequence ID" value="KAG9478323.1"/>
    <property type="molecule type" value="Genomic_DNA"/>
</dbReference>
<evidence type="ECO:0000256" key="2">
    <source>
        <dbReference type="ARBA" id="ARBA00022833"/>
    </source>
</evidence>
<dbReference type="EMBL" id="WNTK01000009">
    <property type="protein sequence ID" value="KAG9478324.1"/>
    <property type="molecule type" value="Genomic_DNA"/>
</dbReference>
<feature type="compositionally biased region" description="Basic and acidic residues" evidence="5">
    <location>
        <begin position="21"/>
        <end position="32"/>
    </location>
</feature>
<feature type="region of interest" description="Disordered" evidence="5">
    <location>
        <begin position="1"/>
        <end position="222"/>
    </location>
</feature>
<proteinExistence type="predicted"/>
<protein>
    <recommendedName>
        <fullName evidence="6">LIM zinc-binding domain-containing protein</fullName>
    </recommendedName>
</protein>
<dbReference type="SMART" id="SM00132">
    <property type="entry name" value="LIM"/>
    <property type="match status" value="1"/>
</dbReference>
<dbReference type="GO" id="GO:0046872">
    <property type="term" value="F:metal ion binding"/>
    <property type="evidence" value="ECO:0007669"/>
    <property type="project" value="UniProtKB-KW"/>
</dbReference>
<comment type="caution">
    <text evidence="7">The sequence shown here is derived from an EMBL/GenBank/DDBJ whole genome shotgun (WGS) entry which is preliminary data.</text>
</comment>
<feature type="compositionally biased region" description="Low complexity" evidence="5">
    <location>
        <begin position="726"/>
        <end position="740"/>
    </location>
</feature>
<dbReference type="InterPro" id="IPR001781">
    <property type="entry name" value="Znf_LIM"/>
</dbReference>
<feature type="compositionally biased region" description="Basic and acidic residues" evidence="5">
    <location>
        <begin position="509"/>
        <end position="518"/>
    </location>
</feature>
<sequence>MSSSEADRKNILKQMKVRTTYKKDKSWIHQENSEDERDNSPSPLSPQLKALEGRMFNWSPNSDSSSERNSGTFRAKEVFLSSSPPASSSNKQFSYSSNETNKSVSATSQPSTQPSTVSHRLPSYIIRGQPVNAVSQARGSPSSNGYKNSYSSAQPRTSNSLPRVPNATGHRMSTEEYKKLAPYNVKNRSSDVSDDETLYTPREQDIRTEQASSVLRSTSSRDRSYVLSAAKRNSGTGVQETSAPFVAKRVQIEEEETSPRKSETLPKTLSSYLYDDNKRFENHWKETQANQATSPTPPSRLETSNSSSGPKLTSYSTSNTVENQSSARIPEPGKITVVTEGSNNNEKDKPKPAAGSELPAPAATTRKERVETKKCDLLPDILAAYLYDDINSFEKGWKPKILPQSSESTSQTVTTRETGHSESPRLTSWSTNIESKTVKPEPATITVLRDESPDNKESSEPSVESRSMTRTTDNTDVPDSLKLPSSSLPSSVTESTQPRAQARPGRLSHITDERDADNSKVSNRSATTTTTTTRTRITTETRIESRSPRPAPRMETKPKEDAEVPISDLISWTDVIDNSNTRIAKEAPTPVPRQSNKDSDKSTGELPLTIVSPELNSTRTNQPIKPAVITEVEKTGASETRYRVSESLDESEADDYDFIYNQLSFGNRRLTDTTSDTQSERPGTPEQRSSSPRPTPRPRESISSTVTESEYRLPETLEDTMLEAGPSRSSSRSTVTTTRSTVPSFREYVDNSDNRSVRSVSSTRSDFSTTTMETQYENPLAYEASQYDAQSSSSKGVLFVKEYVNSRESMKSPTTTGSISDFSDDLESIPFSSNSSYLYSSATLRTDEGPCTYCGREIKDCPKIILEHLNIYCHEYCFKCGICHKPMGDLTDSLFIHRDVVHCESCYEKLF</sequence>
<feature type="compositionally biased region" description="Low complexity" evidence="5">
    <location>
        <begin position="527"/>
        <end position="536"/>
    </location>
</feature>
<feature type="compositionally biased region" description="Polar residues" evidence="5">
    <location>
        <begin position="132"/>
        <end position="161"/>
    </location>
</feature>
<dbReference type="PANTHER" id="PTHR15468">
    <property type="entry name" value="ZNF185"/>
    <property type="match status" value="1"/>
</dbReference>
<dbReference type="CDD" id="cd08368">
    <property type="entry name" value="LIM"/>
    <property type="match status" value="1"/>
</dbReference>
<feature type="compositionally biased region" description="Polar residues" evidence="5">
    <location>
        <begin position="614"/>
        <end position="623"/>
    </location>
</feature>
<evidence type="ECO:0000256" key="4">
    <source>
        <dbReference type="PROSITE-ProRule" id="PRU00125"/>
    </source>
</evidence>
<evidence type="ECO:0000256" key="1">
    <source>
        <dbReference type="ARBA" id="ARBA00022723"/>
    </source>
</evidence>
<feature type="compositionally biased region" description="Polar residues" evidence="5">
    <location>
        <begin position="460"/>
        <end position="477"/>
    </location>
</feature>
<dbReference type="OrthoDB" id="8909291at2759"/>
<feature type="compositionally biased region" description="Basic and acidic residues" evidence="5">
    <location>
        <begin position="1"/>
        <end position="10"/>
    </location>
</feature>
<gene>
    <name evidence="7" type="ORF">GDO78_013362</name>
</gene>
<dbReference type="PANTHER" id="PTHR15468:SF2">
    <property type="entry name" value="ZINC FINGER PROTEIN 185"/>
    <property type="match status" value="1"/>
</dbReference>
<organism evidence="7 8">
    <name type="scientific">Eleutherodactylus coqui</name>
    <name type="common">Puerto Rican coqui</name>
    <dbReference type="NCBI Taxonomy" id="57060"/>
    <lineage>
        <taxon>Eukaryota</taxon>
        <taxon>Metazoa</taxon>
        <taxon>Chordata</taxon>
        <taxon>Craniata</taxon>
        <taxon>Vertebrata</taxon>
        <taxon>Euteleostomi</taxon>
        <taxon>Amphibia</taxon>
        <taxon>Batrachia</taxon>
        <taxon>Anura</taxon>
        <taxon>Neobatrachia</taxon>
        <taxon>Hyloidea</taxon>
        <taxon>Eleutherodactylidae</taxon>
        <taxon>Eleutherodactylinae</taxon>
        <taxon>Eleutherodactylus</taxon>
        <taxon>Eleutherodactylus</taxon>
    </lineage>
</organism>
<accession>A0A8J6K7H4</accession>
<dbReference type="Proteomes" id="UP000770717">
    <property type="component" value="Unassembled WGS sequence"/>
</dbReference>
<reference evidence="7" key="1">
    <citation type="thesis" date="2020" institute="ProQuest LLC" country="789 East Eisenhower Parkway, Ann Arbor, MI, USA">
        <title>Comparative Genomics and Chromosome Evolution.</title>
        <authorList>
            <person name="Mudd A.B."/>
        </authorList>
    </citation>
    <scope>NUCLEOTIDE SEQUENCE</scope>
    <source>
        <strain evidence="7">HN-11 Male</strain>
        <tissue evidence="7">Kidney and liver</tissue>
    </source>
</reference>
<dbReference type="AlphaFoldDB" id="A0A8J6K7H4"/>
<feature type="compositionally biased region" description="Low complexity" evidence="5">
    <location>
        <begin position="478"/>
        <end position="491"/>
    </location>
</feature>
<evidence type="ECO:0000259" key="6">
    <source>
        <dbReference type="PROSITE" id="PS50023"/>
    </source>
</evidence>
<feature type="domain" description="LIM zinc-binding" evidence="6">
    <location>
        <begin position="849"/>
        <end position="911"/>
    </location>
</feature>
<dbReference type="Gene3D" id="2.10.110.10">
    <property type="entry name" value="Cysteine Rich Protein"/>
    <property type="match status" value="1"/>
</dbReference>
<feature type="compositionally biased region" description="Low complexity" evidence="5">
    <location>
        <begin position="57"/>
        <end position="70"/>
    </location>
</feature>
<feature type="compositionally biased region" description="Low complexity" evidence="5">
    <location>
        <begin position="404"/>
        <end position="416"/>
    </location>
</feature>
<feature type="compositionally biased region" description="Polar residues" evidence="5">
    <location>
        <begin position="209"/>
        <end position="218"/>
    </location>
</feature>
<feature type="compositionally biased region" description="Polar residues" evidence="5">
    <location>
        <begin position="301"/>
        <end position="327"/>
    </location>
</feature>
<dbReference type="PROSITE" id="PS50023">
    <property type="entry name" value="LIM_DOMAIN_2"/>
    <property type="match status" value="1"/>
</dbReference>